<protein>
    <recommendedName>
        <fullName evidence="2">Alpha/beta hydrolase fold-3 domain-containing protein</fullName>
    </recommendedName>
</protein>
<gene>
    <name evidence="3" type="ORF">CBI38_33005</name>
</gene>
<dbReference type="AlphaFoldDB" id="A0A2S2C615"/>
<evidence type="ECO:0000259" key="2">
    <source>
        <dbReference type="Pfam" id="PF07859"/>
    </source>
</evidence>
<dbReference type="PANTHER" id="PTHR48081:SF8">
    <property type="entry name" value="ALPHA_BETA HYDROLASE FOLD-3 DOMAIN-CONTAINING PROTEIN-RELATED"/>
    <property type="match status" value="1"/>
</dbReference>
<dbReference type="InterPro" id="IPR013094">
    <property type="entry name" value="AB_hydrolase_3"/>
</dbReference>
<evidence type="ECO:0000313" key="4">
    <source>
        <dbReference type="Proteomes" id="UP000245711"/>
    </source>
</evidence>
<dbReference type="Pfam" id="PF07859">
    <property type="entry name" value="Abhydrolase_3"/>
    <property type="match status" value="1"/>
</dbReference>
<evidence type="ECO:0000256" key="1">
    <source>
        <dbReference type="ARBA" id="ARBA00022801"/>
    </source>
</evidence>
<accession>A0A2S2C615</accession>
<name>A0A2S2C615_9NOCA</name>
<dbReference type="KEGG" id="roz:CBI38_33005"/>
<dbReference type="OrthoDB" id="3181909at2"/>
<dbReference type="PANTHER" id="PTHR48081">
    <property type="entry name" value="AB HYDROLASE SUPERFAMILY PROTEIN C4A8.06C"/>
    <property type="match status" value="1"/>
</dbReference>
<evidence type="ECO:0000313" key="3">
    <source>
        <dbReference type="EMBL" id="AWK76282.1"/>
    </source>
</evidence>
<proteinExistence type="predicted"/>
<dbReference type="EMBL" id="CP021355">
    <property type="protein sequence ID" value="AWK76282.1"/>
    <property type="molecule type" value="Genomic_DNA"/>
</dbReference>
<dbReference type="Gene3D" id="3.40.50.1820">
    <property type="entry name" value="alpha/beta hydrolase"/>
    <property type="match status" value="1"/>
</dbReference>
<keyword evidence="3" id="KW-0614">Plasmid</keyword>
<organism evidence="3 4">
    <name type="scientific">Rhodococcus oxybenzonivorans</name>
    <dbReference type="NCBI Taxonomy" id="1990687"/>
    <lineage>
        <taxon>Bacteria</taxon>
        <taxon>Bacillati</taxon>
        <taxon>Actinomycetota</taxon>
        <taxon>Actinomycetes</taxon>
        <taxon>Mycobacteriales</taxon>
        <taxon>Nocardiaceae</taxon>
        <taxon>Rhodococcus</taxon>
    </lineage>
</organism>
<geneLocation type="plasmid" evidence="4">
    <name>prb98</name>
</geneLocation>
<feature type="domain" description="Alpha/beta hydrolase fold-3" evidence="2">
    <location>
        <begin position="122"/>
        <end position="326"/>
    </location>
</feature>
<sequence length="357" mass="38318">MTTRHLARYSTNSCNRGYVADMSCSLNRSPTTEVSQTQSTGKVTVSGDRWLKRFFRELEGAGVKPMHEGSPDAARAQIRDVAMLNGIGPVMHRVTDDSVAVAGGGSVPVRILVPVARPRAVIVYYHGGGWIGGSIDSSETIARKLAERTASAFVLVGYRLAPENPYPAAVEDAYAALQWVSSRLGEIAGGEVPLIVAGDDAGGNLAAVVALRARDQHGPSIDRQILVCPILGFEADRSTPLDGENLWVGPETIEWFWEQYLPDGGRDQAHASPLLATDLGGLPPAIVVTAEHSPARAGAEQYAQRLRQAGVAVDLQLYHGQIHGFFNTLMLPQGERAFQQVIKAIRARSVRPAPSTL</sequence>
<dbReference type="InterPro" id="IPR029058">
    <property type="entry name" value="AB_hydrolase_fold"/>
</dbReference>
<reference evidence="3 4" key="1">
    <citation type="submission" date="2017-05" db="EMBL/GenBank/DDBJ databases">
        <title>Isolation of Rhodococcus sp. S2-17 biodegrading of BP-3.</title>
        <authorList>
            <person name="Lee Y."/>
            <person name="Kim K.H."/>
            <person name="Chun B.H."/>
            <person name="Jung H.S."/>
            <person name="Jeon C.O."/>
        </authorList>
    </citation>
    <scope>NUCLEOTIDE SEQUENCE [LARGE SCALE GENOMIC DNA]</scope>
    <source>
        <strain evidence="3 4">S2-17</strain>
        <plasmid evidence="4">prb98</plasmid>
    </source>
</reference>
<keyword evidence="4" id="KW-1185">Reference proteome</keyword>
<dbReference type="InterPro" id="IPR050300">
    <property type="entry name" value="GDXG_lipolytic_enzyme"/>
</dbReference>
<dbReference type="SUPFAM" id="SSF53474">
    <property type="entry name" value="alpha/beta-Hydrolases"/>
    <property type="match status" value="1"/>
</dbReference>
<dbReference type="GO" id="GO:0016787">
    <property type="term" value="F:hydrolase activity"/>
    <property type="evidence" value="ECO:0007669"/>
    <property type="project" value="UniProtKB-KW"/>
</dbReference>
<keyword evidence="1" id="KW-0378">Hydrolase</keyword>
<dbReference type="Proteomes" id="UP000245711">
    <property type="component" value="Plasmid pRB98"/>
</dbReference>